<dbReference type="RefSeq" id="WP_171994300.1">
    <property type="nucleotide sequence ID" value="NZ_CP012542.1"/>
</dbReference>
<proteinExistence type="predicted"/>
<protein>
    <submittedName>
        <fullName evidence="1">Uncharacterized protein</fullName>
    </submittedName>
</protein>
<keyword evidence="2" id="KW-1185">Reference proteome</keyword>
<name>A0A6G5QIZ7_9BACT</name>
<reference evidence="1 2" key="1">
    <citation type="submission" date="2016-07" db="EMBL/GenBank/DDBJ databases">
        <title>Comparative genomics of the Campylobacter concisus group.</title>
        <authorList>
            <person name="Miller W.G."/>
            <person name="Yee E."/>
            <person name="Chapman M.H."/>
            <person name="Huynh S."/>
            <person name="Bono J.L."/>
            <person name="On S.L.W."/>
            <person name="StLeger J."/>
            <person name="Foster G."/>
            <person name="Parker C.T."/>
        </authorList>
    </citation>
    <scope>NUCLEOTIDE SEQUENCE [LARGE SCALE GENOMIC DNA]</scope>
    <source>
        <strain evidence="1 2">CCUG 21559</strain>
    </source>
</reference>
<dbReference type="AlphaFoldDB" id="A0A6G5QIZ7"/>
<organism evidence="1 2">
    <name type="scientific">Campylobacter mucosalis CCUG 21559</name>
    <dbReference type="NCBI Taxonomy" id="1032067"/>
    <lineage>
        <taxon>Bacteria</taxon>
        <taxon>Pseudomonadati</taxon>
        <taxon>Campylobacterota</taxon>
        <taxon>Epsilonproteobacteria</taxon>
        <taxon>Campylobacterales</taxon>
        <taxon>Campylobacteraceae</taxon>
        <taxon>Campylobacter</taxon>
    </lineage>
</organism>
<sequence>MTTKIYIRILNEDLPVWRPVEAKNINDCFFEIIDKRDFANQLDEELEFVYGEIVKCVYKNGEYYAIDKILNKIE</sequence>
<evidence type="ECO:0000313" key="1">
    <source>
        <dbReference type="EMBL" id="QCD45665.1"/>
    </source>
</evidence>
<dbReference type="Proteomes" id="UP000503264">
    <property type="component" value="Chromosome"/>
</dbReference>
<gene>
    <name evidence="1" type="ORF">CMUC_1924</name>
</gene>
<evidence type="ECO:0000313" key="2">
    <source>
        <dbReference type="Proteomes" id="UP000503264"/>
    </source>
</evidence>
<accession>A0A6G5QIZ7</accession>
<dbReference type="EMBL" id="CP012542">
    <property type="protein sequence ID" value="QCD45665.1"/>
    <property type="molecule type" value="Genomic_DNA"/>
</dbReference>